<reference evidence="1 2" key="1">
    <citation type="submission" date="2016-10" db="EMBL/GenBank/DDBJ databases">
        <authorList>
            <person name="de Groot N.N."/>
        </authorList>
    </citation>
    <scope>NUCLEOTIDE SEQUENCE [LARGE SCALE GENOMIC DNA]</scope>
    <source>
        <strain evidence="1 2">ATCC 35958</strain>
    </source>
</reference>
<keyword evidence="2" id="KW-1185">Reference proteome</keyword>
<organism evidence="1 2">
    <name type="scientific">Giesbergeria anulus</name>
    <dbReference type="NCBI Taxonomy" id="180197"/>
    <lineage>
        <taxon>Bacteria</taxon>
        <taxon>Pseudomonadati</taxon>
        <taxon>Pseudomonadota</taxon>
        <taxon>Betaproteobacteria</taxon>
        <taxon>Burkholderiales</taxon>
        <taxon>Comamonadaceae</taxon>
        <taxon>Giesbergeria</taxon>
    </lineage>
</organism>
<gene>
    <name evidence="1" type="ORF">SAMN02982919_02246</name>
</gene>
<sequence>MAKLKVFGGLVQMGARGQCRTVVAATSQAKAAGALGCSLHELRAWWSVSGNKDDLAAALPNPGQVFMASSSMGRDFRPVVQVGGAWVDA</sequence>
<dbReference type="STRING" id="180197.SAMN02982919_02246"/>
<name>A0A1H9NKY2_9BURK</name>
<dbReference type="RefSeq" id="WP_091457542.1">
    <property type="nucleotide sequence ID" value="NZ_FOGD01000007.1"/>
</dbReference>
<dbReference type="AlphaFoldDB" id="A0A1H9NKY2"/>
<evidence type="ECO:0000313" key="2">
    <source>
        <dbReference type="Proteomes" id="UP000199766"/>
    </source>
</evidence>
<evidence type="ECO:0000313" key="1">
    <source>
        <dbReference type="EMBL" id="SER36315.1"/>
    </source>
</evidence>
<dbReference type="Proteomes" id="UP000199766">
    <property type="component" value="Unassembled WGS sequence"/>
</dbReference>
<proteinExistence type="predicted"/>
<protein>
    <submittedName>
        <fullName evidence="1">Uncharacterized protein</fullName>
    </submittedName>
</protein>
<accession>A0A1H9NKY2</accession>
<dbReference type="EMBL" id="FOGD01000007">
    <property type="protein sequence ID" value="SER36315.1"/>
    <property type="molecule type" value="Genomic_DNA"/>
</dbReference>